<comment type="caution">
    <text evidence="4">The sequence shown here is derived from an EMBL/GenBank/DDBJ whole genome shotgun (WGS) entry which is preliminary data.</text>
</comment>
<dbReference type="CDD" id="cd00886">
    <property type="entry name" value="MogA_MoaB"/>
    <property type="match status" value="1"/>
</dbReference>
<dbReference type="GO" id="GO:0006777">
    <property type="term" value="P:Mo-molybdopterin cofactor biosynthetic process"/>
    <property type="evidence" value="ECO:0007669"/>
    <property type="project" value="UniProtKB-KW"/>
</dbReference>
<evidence type="ECO:0000259" key="3">
    <source>
        <dbReference type="SMART" id="SM00852"/>
    </source>
</evidence>
<dbReference type="SUPFAM" id="SSF53218">
    <property type="entry name" value="Molybdenum cofactor biosynthesis proteins"/>
    <property type="match status" value="1"/>
</dbReference>
<dbReference type="PANTHER" id="PTHR43764">
    <property type="entry name" value="MOLYBDENUM COFACTOR BIOSYNTHESIS"/>
    <property type="match status" value="1"/>
</dbReference>
<dbReference type="NCBIfam" id="TIGR00177">
    <property type="entry name" value="molyb_syn"/>
    <property type="match status" value="1"/>
</dbReference>
<evidence type="ECO:0000313" key="5">
    <source>
        <dbReference type="Proteomes" id="UP000293036"/>
    </source>
</evidence>
<proteinExistence type="predicted"/>
<protein>
    <submittedName>
        <fullName evidence="4">MogA/MoaB family molybdenum cofactor biosynthesis protein</fullName>
    </submittedName>
</protein>
<dbReference type="Pfam" id="PF00994">
    <property type="entry name" value="MoCF_biosynth"/>
    <property type="match status" value="1"/>
</dbReference>
<evidence type="ECO:0000256" key="1">
    <source>
        <dbReference type="ARBA" id="ARBA00005046"/>
    </source>
</evidence>
<keyword evidence="5" id="KW-1185">Reference proteome</keyword>
<dbReference type="InterPro" id="IPR051920">
    <property type="entry name" value="MPT_Adenylyltrnsfr/MoaC-Rel"/>
</dbReference>
<dbReference type="Proteomes" id="UP000293036">
    <property type="component" value="Unassembled WGS sequence"/>
</dbReference>
<organism evidence="4 5">
    <name type="scientific">Arcanobacterium bovis</name>
    <dbReference type="NCBI Taxonomy" id="2529275"/>
    <lineage>
        <taxon>Bacteria</taxon>
        <taxon>Bacillati</taxon>
        <taxon>Actinomycetota</taxon>
        <taxon>Actinomycetes</taxon>
        <taxon>Actinomycetales</taxon>
        <taxon>Actinomycetaceae</taxon>
        <taxon>Arcanobacterium</taxon>
    </lineage>
</organism>
<dbReference type="Gene3D" id="3.40.980.10">
    <property type="entry name" value="MoaB/Mog-like domain"/>
    <property type="match status" value="1"/>
</dbReference>
<reference evidence="4 5" key="1">
    <citation type="submission" date="2019-02" db="EMBL/GenBank/DDBJ databases">
        <title>Arcanobacterium bovis sp. nov., isolated from the milk of a cow with mastitis.</title>
        <authorList>
            <person name="Sammra O."/>
            <person name="Foster G."/>
            <person name="Hassan A."/>
            <person name="Alssahen M."/>
            <person name="Laemmler C."/>
            <person name="Borowiak M."/>
            <person name="Malorny B."/>
            <person name="Abdulmawjood A."/>
        </authorList>
    </citation>
    <scope>NUCLEOTIDE SEQUENCE [LARGE SCALE GENOMIC DNA]</scope>
    <source>
        <strain evidence="4 5">C605018/01/1</strain>
    </source>
</reference>
<evidence type="ECO:0000313" key="4">
    <source>
        <dbReference type="EMBL" id="TBW23877.1"/>
    </source>
</evidence>
<evidence type="ECO:0000256" key="2">
    <source>
        <dbReference type="ARBA" id="ARBA00023150"/>
    </source>
</evidence>
<gene>
    <name evidence="4" type="ORF">EZJ44_01765</name>
</gene>
<comment type="pathway">
    <text evidence="1">Cofactor biosynthesis; molybdopterin biosynthesis.</text>
</comment>
<dbReference type="InterPro" id="IPR036425">
    <property type="entry name" value="MoaB/Mog-like_dom_sf"/>
</dbReference>
<keyword evidence="2" id="KW-0501">Molybdenum cofactor biosynthesis</keyword>
<dbReference type="SMART" id="SM00852">
    <property type="entry name" value="MoCF_biosynth"/>
    <property type="match status" value="1"/>
</dbReference>
<dbReference type="PANTHER" id="PTHR43764:SF1">
    <property type="entry name" value="MOLYBDOPTERIN MOLYBDOTRANSFERASE"/>
    <property type="match status" value="1"/>
</dbReference>
<dbReference type="InterPro" id="IPR001453">
    <property type="entry name" value="MoaB/Mog_dom"/>
</dbReference>
<accession>A0A4Q9V4F2</accession>
<dbReference type="RefSeq" id="WP_131279495.1">
    <property type="nucleotide sequence ID" value="NZ_JBHSLR010000009.1"/>
</dbReference>
<sequence>MSAKKITAAVITISDRSAAGLRDDISGPLAVNLLKNAGVDVLYTGVTRDDVRSIAEEVQTAAIHEVDLVFTTGGTGIAPQDFTARAMDTLLRFDIPGIAEAIRYEGWKRGVHGAALSRGRAGVLVTGLHRVLVVNAPGSPNGVKDALNVLLPMLEHTVSQMHGDDH</sequence>
<dbReference type="AlphaFoldDB" id="A0A4Q9V4F2"/>
<name>A0A4Q9V4F2_9ACTO</name>
<dbReference type="EMBL" id="SJDT01000001">
    <property type="protein sequence ID" value="TBW23877.1"/>
    <property type="molecule type" value="Genomic_DNA"/>
</dbReference>
<dbReference type="OrthoDB" id="9794429at2"/>
<feature type="domain" description="MoaB/Mog" evidence="3">
    <location>
        <begin position="9"/>
        <end position="157"/>
    </location>
</feature>